<sequence length="120" mass="11862">MSPSPAAAAAFRTPAGRVALIALAALLALLGTGVGAGAAAYPAGGETRAPAPASVPADATGQPEETDGGASVPGRARTSVRVPRSRAVAGQTPDRSRADLRGRAPAPLLPYPVRCVVLRC</sequence>
<comment type="caution">
    <text evidence="2">The sequence shown here is derived from an EMBL/GenBank/DDBJ whole genome shotgun (WGS) entry which is preliminary data.</text>
</comment>
<accession>A0ABW9NNA0</accession>
<gene>
    <name evidence="2" type="ORF">FFZ77_02345</name>
</gene>
<organism evidence="2 3">
    <name type="scientific">Streptomyces katsurahamanus</name>
    <dbReference type="NCBI Taxonomy" id="2577098"/>
    <lineage>
        <taxon>Bacteria</taxon>
        <taxon>Bacillati</taxon>
        <taxon>Actinomycetota</taxon>
        <taxon>Actinomycetes</taxon>
        <taxon>Kitasatosporales</taxon>
        <taxon>Streptomycetaceae</taxon>
        <taxon>Streptomyces</taxon>
    </lineage>
</organism>
<dbReference type="EMBL" id="VDEQ01000020">
    <property type="protein sequence ID" value="MQS34504.1"/>
    <property type="molecule type" value="Genomic_DNA"/>
</dbReference>
<protein>
    <submittedName>
        <fullName evidence="2">Uncharacterized protein</fullName>
    </submittedName>
</protein>
<evidence type="ECO:0000256" key="1">
    <source>
        <dbReference type="SAM" id="MobiDB-lite"/>
    </source>
</evidence>
<name>A0ABW9NNA0_9ACTN</name>
<evidence type="ECO:0000313" key="2">
    <source>
        <dbReference type="EMBL" id="MQS34504.1"/>
    </source>
</evidence>
<proteinExistence type="predicted"/>
<dbReference type="Proteomes" id="UP000460558">
    <property type="component" value="Unassembled WGS sequence"/>
</dbReference>
<evidence type="ECO:0000313" key="3">
    <source>
        <dbReference type="Proteomes" id="UP000460558"/>
    </source>
</evidence>
<reference evidence="2 3" key="1">
    <citation type="submission" date="2019-06" db="EMBL/GenBank/DDBJ databases">
        <title>Comparative genomics and metabolomics analyses of clavulanic acid producing Streptomyces species provides insight into specialized metabolism and evolution of beta-lactam biosynthetic gene clusters.</title>
        <authorList>
            <person name="Moore M.A."/>
            <person name="Cruz-Morales P."/>
            <person name="Barona Gomez F."/>
            <person name="Kapil T."/>
        </authorList>
    </citation>
    <scope>NUCLEOTIDE SEQUENCE [LARGE SCALE GENOMIC DNA]</scope>
    <source>
        <strain evidence="2 3">T-272</strain>
    </source>
</reference>
<feature type="region of interest" description="Disordered" evidence="1">
    <location>
        <begin position="40"/>
        <end position="105"/>
    </location>
</feature>
<keyword evidence="3" id="KW-1185">Reference proteome</keyword>
<dbReference type="RefSeq" id="WP_153480614.1">
    <property type="nucleotide sequence ID" value="NZ_VDEQ01000020.1"/>
</dbReference>